<dbReference type="EMBL" id="BAABDO010000084">
    <property type="protein sequence ID" value="GAA4150188.1"/>
    <property type="molecule type" value="Genomic_DNA"/>
</dbReference>
<keyword evidence="10" id="KW-1185">Reference proteome</keyword>
<sequence>MKAEGIQAAAWLLIALPLAGAAVLLLGGRRTDRWGHLLGVAMSLASFVVGAAMFVQMLGYDPEERRRTLHLWEFFDVGSFKVDMGLLVDPLSISFVLLITGVGSLIHIYSIGYMEHDPDRRRFFAYLNLFVAAMLLLVLGDNYVAMFIGWEGVGLASYLLIGFWQHKPSAATAAKKAFVVNRVGDFGFITAIMLMFATFGTVGFEQVLGEGAEHVGAASQLSTGTATAIGLLLLLGACGKSAQLPLQSWLLDAMEGPTPVSALIHAATMVTAGVYLIVRSAPIYEMAPDAQLAVTVVGAVTLLAGAIIGCGKDDIKKALAGSTMSQIGYMMLAAGLGPAGYAFAIAHLIAHGFFKAGLFLGAGSVMHAMKDDVNMRRYGALRAVMVITWATFGLGYLAIIGFPLLSGWFTKDAIIEAAFHKGGTSGAILGTCALVGAGVTAYYMSRVMFMTFYGEQRWDEGVHPHESPKVMTVPLMLLAVGSLFAGGFLILGGFADFLGPVVGHPHESEFHWITAPGIATLVLMVVGVAIAWRQYGARPVPRSAPAGSFLTVAARKDLYGDAINESLLMRPGQWLTRLAVWFDNRGVDGVVNGLAAGIGGSSGRLRRIQTGFVRSYALSMLFGAAIVVAALLVVNV</sequence>
<gene>
    <name evidence="9" type="primary">nuoL</name>
    <name evidence="9" type="ORF">GCM10022416_46330</name>
</gene>
<feature type="transmembrane region" description="Helical" evidence="6">
    <location>
        <begin position="186"/>
        <end position="204"/>
    </location>
</feature>
<feature type="transmembrane region" description="Helical" evidence="6">
    <location>
        <begin position="425"/>
        <end position="444"/>
    </location>
</feature>
<keyword evidence="4 6" id="KW-0472">Membrane</keyword>
<dbReference type="PANTHER" id="PTHR42829:SF2">
    <property type="entry name" value="NADH-UBIQUINONE OXIDOREDUCTASE CHAIN 5"/>
    <property type="match status" value="1"/>
</dbReference>
<dbReference type="PANTHER" id="PTHR42829">
    <property type="entry name" value="NADH-UBIQUINONE OXIDOREDUCTASE CHAIN 5"/>
    <property type="match status" value="1"/>
</dbReference>
<evidence type="ECO:0000256" key="1">
    <source>
        <dbReference type="ARBA" id="ARBA00004127"/>
    </source>
</evidence>
<dbReference type="InterPro" id="IPR018393">
    <property type="entry name" value="NADHpl_OxRdtase_5_subgr"/>
</dbReference>
<organism evidence="9 10">
    <name type="scientific">Actinomadura keratinilytica</name>
    <dbReference type="NCBI Taxonomy" id="547461"/>
    <lineage>
        <taxon>Bacteria</taxon>
        <taxon>Bacillati</taxon>
        <taxon>Actinomycetota</taxon>
        <taxon>Actinomycetes</taxon>
        <taxon>Streptosporangiales</taxon>
        <taxon>Thermomonosporaceae</taxon>
        <taxon>Actinomadura</taxon>
    </lineage>
</organism>
<evidence type="ECO:0000313" key="9">
    <source>
        <dbReference type="EMBL" id="GAA4150188.1"/>
    </source>
</evidence>
<feature type="transmembrane region" description="Helical" evidence="6">
    <location>
        <begin position="616"/>
        <end position="634"/>
    </location>
</feature>
<dbReference type="InterPro" id="IPR001750">
    <property type="entry name" value="ND/Mrp_TM"/>
</dbReference>
<dbReference type="Pfam" id="PF00361">
    <property type="entry name" value="Proton_antipo_M"/>
    <property type="match status" value="1"/>
</dbReference>
<feature type="transmembrane region" description="Helical" evidence="6">
    <location>
        <begin position="342"/>
        <end position="362"/>
    </location>
</feature>
<feature type="transmembrane region" description="Helical" evidence="6">
    <location>
        <begin position="383"/>
        <end position="405"/>
    </location>
</feature>
<feature type="transmembrane region" description="Helical" evidence="6">
    <location>
        <begin position="475"/>
        <end position="498"/>
    </location>
</feature>
<feature type="transmembrane region" description="Helical" evidence="6">
    <location>
        <begin position="290"/>
        <end position="311"/>
    </location>
</feature>
<feature type="transmembrane region" description="Helical" evidence="6">
    <location>
        <begin position="6"/>
        <end position="26"/>
    </location>
</feature>
<evidence type="ECO:0000256" key="2">
    <source>
        <dbReference type="ARBA" id="ARBA00022692"/>
    </source>
</evidence>
<feature type="transmembrane region" description="Helical" evidence="6">
    <location>
        <begin position="91"/>
        <end position="111"/>
    </location>
</feature>
<dbReference type="NCBIfam" id="TIGR01974">
    <property type="entry name" value="NDH_I_L"/>
    <property type="match status" value="1"/>
</dbReference>
<protein>
    <submittedName>
        <fullName evidence="9">NADH-quinone oxidoreductase subunit L</fullName>
    </submittedName>
</protein>
<feature type="transmembrane region" description="Helical" evidence="6">
    <location>
        <begin position="260"/>
        <end position="278"/>
    </location>
</feature>
<dbReference type="Proteomes" id="UP001500266">
    <property type="component" value="Unassembled WGS sequence"/>
</dbReference>
<feature type="transmembrane region" description="Helical" evidence="6">
    <location>
        <begin position="318"/>
        <end position="336"/>
    </location>
</feature>
<feature type="transmembrane region" description="Helical" evidence="6">
    <location>
        <begin position="146"/>
        <end position="165"/>
    </location>
</feature>
<evidence type="ECO:0000259" key="7">
    <source>
        <dbReference type="Pfam" id="PF00361"/>
    </source>
</evidence>
<dbReference type="Pfam" id="PF00662">
    <property type="entry name" value="Proton_antipo_N"/>
    <property type="match status" value="1"/>
</dbReference>
<evidence type="ECO:0000259" key="8">
    <source>
        <dbReference type="Pfam" id="PF00662"/>
    </source>
</evidence>
<dbReference type="PRINTS" id="PR01435">
    <property type="entry name" value="NPOXDRDTASE5"/>
</dbReference>
<feature type="domain" description="NADH:quinone oxidoreductase/Mrp antiporter transmembrane" evidence="7">
    <location>
        <begin position="142"/>
        <end position="433"/>
    </location>
</feature>
<dbReference type="RefSeq" id="WP_345023647.1">
    <property type="nucleotide sequence ID" value="NZ_BAABDO010000084.1"/>
</dbReference>
<proteinExistence type="predicted"/>
<feature type="transmembrane region" description="Helical" evidence="6">
    <location>
        <begin position="38"/>
        <end position="59"/>
    </location>
</feature>
<comment type="subcellular location">
    <subcellularLocation>
        <location evidence="1">Endomembrane system</location>
        <topology evidence="1">Multi-pass membrane protein</topology>
    </subcellularLocation>
    <subcellularLocation>
        <location evidence="5">Membrane</location>
        <topology evidence="5">Multi-pass membrane protein</topology>
    </subcellularLocation>
</comment>
<dbReference type="Gene3D" id="1.20.5.2700">
    <property type="match status" value="1"/>
</dbReference>
<evidence type="ECO:0000256" key="3">
    <source>
        <dbReference type="ARBA" id="ARBA00022989"/>
    </source>
</evidence>
<dbReference type="InterPro" id="IPR001516">
    <property type="entry name" value="Proton_antipo_N"/>
</dbReference>
<feature type="transmembrane region" description="Helical" evidence="6">
    <location>
        <begin position="123"/>
        <end position="140"/>
    </location>
</feature>
<dbReference type="NCBIfam" id="NF005141">
    <property type="entry name" value="PRK06590.1"/>
    <property type="match status" value="1"/>
</dbReference>
<feature type="transmembrane region" description="Helical" evidence="6">
    <location>
        <begin position="510"/>
        <end position="532"/>
    </location>
</feature>
<dbReference type="PRINTS" id="PR01434">
    <property type="entry name" value="NADHDHGNASE5"/>
</dbReference>
<name>A0ABP7ZC45_9ACTN</name>
<keyword evidence="2 5" id="KW-0812">Transmembrane</keyword>
<feature type="transmembrane region" description="Helical" evidence="6">
    <location>
        <begin position="216"/>
        <end position="239"/>
    </location>
</feature>
<keyword evidence="3 6" id="KW-1133">Transmembrane helix</keyword>
<reference evidence="10" key="1">
    <citation type="journal article" date="2019" name="Int. J. Syst. Evol. Microbiol.">
        <title>The Global Catalogue of Microorganisms (GCM) 10K type strain sequencing project: providing services to taxonomists for standard genome sequencing and annotation.</title>
        <authorList>
            <consortium name="The Broad Institute Genomics Platform"/>
            <consortium name="The Broad Institute Genome Sequencing Center for Infectious Disease"/>
            <person name="Wu L."/>
            <person name="Ma J."/>
        </authorList>
    </citation>
    <scope>NUCLEOTIDE SEQUENCE [LARGE SCALE GENOMIC DNA]</scope>
    <source>
        <strain evidence="10">JCM 17316</strain>
    </source>
</reference>
<evidence type="ECO:0000313" key="10">
    <source>
        <dbReference type="Proteomes" id="UP001500266"/>
    </source>
</evidence>
<comment type="caution">
    <text evidence="9">The sequence shown here is derived from an EMBL/GenBank/DDBJ whole genome shotgun (WGS) entry which is preliminary data.</text>
</comment>
<feature type="domain" description="NADH-Ubiquinone oxidoreductase (complex I) chain 5 N-terminal" evidence="8">
    <location>
        <begin position="75"/>
        <end position="124"/>
    </location>
</feature>
<evidence type="ECO:0000256" key="4">
    <source>
        <dbReference type="ARBA" id="ARBA00023136"/>
    </source>
</evidence>
<accession>A0ABP7ZC45</accession>
<dbReference type="InterPro" id="IPR003945">
    <property type="entry name" value="NU5C-like"/>
</dbReference>
<evidence type="ECO:0000256" key="6">
    <source>
        <dbReference type="SAM" id="Phobius"/>
    </source>
</evidence>
<evidence type="ECO:0000256" key="5">
    <source>
        <dbReference type="RuleBase" id="RU000320"/>
    </source>
</evidence>